<comment type="caution">
    <text evidence="1">The sequence shown here is derived from an EMBL/GenBank/DDBJ whole genome shotgun (WGS) entry which is preliminary data.</text>
</comment>
<keyword evidence="2" id="KW-1185">Reference proteome</keyword>
<protein>
    <submittedName>
        <fullName evidence="1">Uncharacterized protein</fullName>
    </submittedName>
</protein>
<organism evidence="1 2">
    <name type="scientific">Sphingomonas oligophenolica</name>
    <dbReference type="NCBI Taxonomy" id="301154"/>
    <lineage>
        <taxon>Bacteria</taxon>
        <taxon>Pseudomonadati</taxon>
        <taxon>Pseudomonadota</taxon>
        <taxon>Alphaproteobacteria</taxon>
        <taxon>Sphingomonadales</taxon>
        <taxon>Sphingomonadaceae</taxon>
        <taxon>Sphingomonas</taxon>
    </lineage>
</organism>
<dbReference type="EMBL" id="RCZK01000024">
    <property type="protein sequence ID" value="TPG05850.1"/>
    <property type="molecule type" value="Genomic_DNA"/>
</dbReference>
<reference evidence="1 2" key="1">
    <citation type="journal article" date="2019" name="Environ. Microbiol.">
        <title>Species interactions and distinct microbial communities in high Arctic permafrost affected cryosols are associated with the CH4 and CO2 gas fluxes.</title>
        <authorList>
            <person name="Altshuler I."/>
            <person name="Hamel J."/>
            <person name="Turney S."/>
            <person name="Magnuson E."/>
            <person name="Levesque R."/>
            <person name="Greer C."/>
            <person name="Whyte L.G."/>
        </authorList>
    </citation>
    <scope>NUCLEOTIDE SEQUENCE [LARGE SCALE GENOMIC DNA]</scope>
    <source>
        <strain evidence="1 2">S5.1</strain>
    </source>
</reference>
<evidence type="ECO:0000313" key="1">
    <source>
        <dbReference type="EMBL" id="TPG05850.1"/>
    </source>
</evidence>
<proteinExistence type="predicted"/>
<dbReference type="RefSeq" id="WP_140872807.1">
    <property type="nucleotide sequence ID" value="NZ_RCZK01000024.1"/>
</dbReference>
<dbReference type="Proteomes" id="UP000318413">
    <property type="component" value="Unassembled WGS sequence"/>
</dbReference>
<gene>
    <name evidence="1" type="ORF">EAH84_15050</name>
</gene>
<sequence length="64" mass="7464">MLMASDPVHAAQDRRALRRRGLTLALLTAAYFFSSKDRAILAIGRHNRRRRASARNRCVTRRWQ</sequence>
<accession>A0A502BZ89</accession>
<dbReference type="AlphaFoldDB" id="A0A502BZ89"/>
<evidence type="ECO:0000313" key="2">
    <source>
        <dbReference type="Proteomes" id="UP000318413"/>
    </source>
</evidence>
<name>A0A502BZ89_9SPHN</name>